<dbReference type="Pfam" id="PF02518">
    <property type="entry name" value="HATPase_c"/>
    <property type="match status" value="2"/>
</dbReference>
<evidence type="ECO:0000256" key="1">
    <source>
        <dbReference type="ARBA" id="ARBA00000085"/>
    </source>
</evidence>
<dbReference type="InterPro" id="IPR011006">
    <property type="entry name" value="CheY-like_superfamily"/>
</dbReference>
<accession>A0A512J320</accession>
<feature type="domain" description="Histidine kinase" evidence="12">
    <location>
        <begin position="347"/>
        <end position="563"/>
    </location>
</feature>
<reference evidence="15" key="1">
    <citation type="journal article" date="2014" name="Int. J. Syst. Evol. Microbiol.">
        <title>Complete genome of a new Firmicutes species belonging to the dominant human colonic microbiota ('Ruminococcus bicirculans') reveals two chromosomes and a selective capacity to utilize plant glucans.</title>
        <authorList>
            <consortium name="NISC Comparative Sequencing Program"/>
            <person name="Wegmann U."/>
            <person name="Louis P."/>
            <person name="Goesmann A."/>
            <person name="Henrissat B."/>
            <person name="Duncan S.H."/>
            <person name="Flint H.J."/>
        </authorList>
    </citation>
    <scope>NUCLEOTIDE SEQUENCE</scope>
    <source>
        <strain evidence="15">NBRC 107715</strain>
    </source>
</reference>
<evidence type="ECO:0000256" key="10">
    <source>
        <dbReference type="SAM" id="Coils"/>
    </source>
</evidence>
<dbReference type="FunFam" id="3.30.565.10:FF:000037">
    <property type="entry name" value="Hybrid sensor histidine kinase/response regulator"/>
    <property type="match status" value="1"/>
</dbReference>
<dbReference type="InterPro" id="IPR001789">
    <property type="entry name" value="Sig_transdc_resp-reg_receiver"/>
</dbReference>
<feature type="region of interest" description="Disordered" evidence="11">
    <location>
        <begin position="563"/>
        <end position="582"/>
    </location>
</feature>
<dbReference type="InterPro" id="IPR036097">
    <property type="entry name" value="HisK_dim/P_sf"/>
</dbReference>
<evidence type="ECO:0000256" key="2">
    <source>
        <dbReference type="ARBA" id="ARBA00012438"/>
    </source>
</evidence>
<comment type="caution">
    <text evidence="14">The sequence shown here is derived from an EMBL/GenBank/DDBJ whole genome shotgun (WGS) entry which is preliminary data.</text>
</comment>
<feature type="coiled-coil region" evidence="10">
    <location>
        <begin position="314"/>
        <end position="343"/>
    </location>
</feature>
<keyword evidence="6" id="KW-0418">Kinase</keyword>
<dbReference type="InterPro" id="IPR029016">
    <property type="entry name" value="GAF-like_dom_sf"/>
</dbReference>
<dbReference type="PROSITE" id="PS50109">
    <property type="entry name" value="HIS_KIN"/>
    <property type="match status" value="2"/>
</dbReference>
<keyword evidence="3 9" id="KW-0597">Phosphoprotein</keyword>
<dbReference type="Pfam" id="PF00512">
    <property type="entry name" value="HisKA"/>
    <property type="match status" value="2"/>
</dbReference>
<reference evidence="17" key="2">
    <citation type="journal article" date="2019" name="Int. J. Syst. Evol. Microbiol.">
        <title>The Global Catalogue of Microorganisms (GCM) 10K type strain sequencing project: providing services to taxonomists for standard genome sequencing and annotation.</title>
        <authorList>
            <consortium name="The Broad Institute Genomics Platform"/>
            <consortium name="The Broad Institute Genome Sequencing Center for Infectious Disease"/>
            <person name="Wu L."/>
            <person name="Ma J."/>
        </authorList>
    </citation>
    <scope>NUCLEOTIDE SEQUENCE [LARGE SCALE GENOMIC DNA]</scope>
    <source>
        <strain evidence="17">NBRC 107715</strain>
    </source>
</reference>
<protein>
    <recommendedName>
        <fullName evidence="2">histidine kinase</fullName>
        <ecNumber evidence="2">2.7.13.3</ecNumber>
    </recommendedName>
</protein>
<evidence type="ECO:0000259" key="12">
    <source>
        <dbReference type="PROSITE" id="PS50109"/>
    </source>
</evidence>
<dbReference type="SUPFAM" id="SSF52172">
    <property type="entry name" value="CheY-like"/>
    <property type="match status" value="2"/>
</dbReference>
<dbReference type="SUPFAM" id="SSF55781">
    <property type="entry name" value="GAF domain-like"/>
    <property type="match status" value="1"/>
</dbReference>
<dbReference type="SMART" id="SM00388">
    <property type="entry name" value="HisKA"/>
    <property type="match status" value="2"/>
</dbReference>
<gene>
    <name evidence="15" type="ORF">GCM10007888_55510</name>
    <name evidence="14" type="ORF">MOX02_23510</name>
</gene>
<dbReference type="Gene3D" id="3.30.450.40">
    <property type="match status" value="1"/>
</dbReference>
<dbReference type="Gene3D" id="1.10.287.130">
    <property type="match status" value="2"/>
</dbReference>
<keyword evidence="17" id="KW-1185">Reference proteome</keyword>
<evidence type="ECO:0000256" key="9">
    <source>
        <dbReference type="PROSITE-ProRule" id="PRU00169"/>
    </source>
</evidence>
<evidence type="ECO:0000259" key="13">
    <source>
        <dbReference type="PROSITE" id="PS50110"/>
    </source>
</evidence>
<evidence type="ECO:0000313" key="16">
    <source>
        <dbReference type="Proteomes" id="UP000321960"/>
    </source>
</evidence>
<dbReference type="Proteomes" id="UP000321960">
    <property type="component" value="Unassembled WGS sequence"/>
</dbReference>
<evidence type="ECO:0000313" key="17">
    <source>
        <dbReference type="Proteomes" id="UP001156856"/>
    </source>
</evidence>
<evidence type="ECO:0000313" key="15">
    <source>
        <dbReference type="EMBL" id="GLS67168.1"/>
    </source>
</evidence>
<evidence type="ECO:0000256" key="7">
    <source>
        <dbReference type="ARBA" id="ARBA00022840"/>
    </source>
</evidence>
<dbReference type="InterPro" id="IPR005467">
    <property type="entry name" value="His_kinase_dom"/>
</dbReference>
<dbReference type="SUPFAM" id="SSF55874">
    <property type="entry name" value="ATPase domain of HSP90 chaperone/DNA topoisomerase II/histidine kinase"/>
    <property type="match status" value="2"/>
</dbReference>
<dbReference type="Gene3D" id="3.40.50.2300">
    <property type="match status" value="2"/>
</dbReference>
<dbReference type="CDD" id="cd00082">
    <property type="entry name" value="HisKA"/>
    <property type="match status" value="2"/>
</dbReference>
<dbReference type="PANTHER" id="PTHR43547:SF2">
    <property type="entry name" value="HYBRID SIGNAL TRANSDUCTION HISTIDINE KINASE C"/>
    <property type="match status" value="1"/>
</dbReference>
<dbReference type="EC" id="2.7.13.3" evidence="2"/>
<feature type="modified residue" description="4-aspartylphosphate" evidence="9">
    <location>
        <position position="1054"/>
    </location>
</feature>
<feature type="domain" description="Response regulatory" evidence="13">
    <location>
        <begin position="621"/>
        <end position="736"/>
    </location>
</feature>
<dbReference type="Gene3D" id="3.30.450.20">
    <property type="entry name" value="PAS domain"/>
    <property type="match status" value="1"/>
</dbReference>
<dbReference type="PROSITE" id="PS50110">
    <property type="entry name" value="RESPONSE_REGULATORY"/>
    <property type="match status" value="2"/>
</dbReference>
<dbReference type="SUPFAM" id="SSF47384">
    <property type="entry name" value="Homodimeric domain of signal transducing histidine kinase"/>
    <property type="match status" value="2"/>
</dbReference>
<dbReference type="Proteomes" id="UP001156856">
    <property type="component" value="Unassembled WGS sequence"/>
</dbReference>
<dbReference type="EMBL" id="BSPK01000111">
    <property type="protein sequence ID" value="GLS67168.1"/>
    <property type="molecule type" value="Genomic_DNA"/>
</dbReference>
<reference evidence="14 16" key="3">
    <citation type="submission" date="2019-07" db="EMBL/GenBank/DDBJ databases">
        <title>Whole genome shotgun sequence of Methylobacterium oxalidis NBRC 107715.</title>
        <authorList>
            <person name="Hosoyama A."/>
            <person name="Uohara A."/>
            <person name="Ohji S."/>
            <person name="Ichikawa N."/>
        </authorList>
    </citation>
    <scope>NUCLEOTIDE SEQUENCE [LARGE SCALE GENOMIC DNA]</scope>
    <source>
        <strain evidence="14 16">NBRC 107715</strain>
    </source>
</reference>
<dbReference type="InterPro" id="IPR004358">
    <property type="entry name" value="Sig_transdc_His_kin-like_C"/>
</dbReference>
<sequence length="1131" mass="119397">MTSPDPAAQTLFAGRGEIRAMARALDWSATPLGPVAAWPQSLRSTVRTLLSSQYPMILTWGPAFTQIYNDAYAKLIGAGHPAALGNDIRITLAAGWDTLGPMIARVMRTGEANWTPALPLLMERAGYREEAYFSVSHAPAEDDAGRIVGMLAVCSEVTAQVVGERRLGLLRDLAARAGETRSVAATCADVTAALSGDRLDVPFALLFLRGPDGGLRQAAVAGIAAEHPASSCAAGSPWPVERALAGEAVTVGGLAATLGLAGGTWADPVDRALAAPITGEAGSAPLGVLVLGVSPSRDLDAGYADFLSLVAGQVATALRNARAYEEERRRAEALAELDRAKTQFFSNVSHEFRTPLTLMLGPLEEVLAAGGLEERARAELEVAHRNALRLLRLVNTLLDFSRVEAGRTQASFAPVDLAALTADLASTFRSAIERGGLTLDVACEPLATPVHVDRDMWEKIVLNLLSNAFKFTFQGGIAVRLEPVPGAVRLTVRDTGVGIPPQALPHVFERFHRIEGSRSRSHEGSGIGLALVRELVDMHGGTVEVASGEGQGTTFAVSLPTGTAHLPPERIAAPDETPERGGPARAYVEEALRWLPDEATATVVPLRPPPASRPGAPGRGRIVLADDNADMRAYVERLLGAEHEVAAVADGGAALAALRERRADLLLTDVMMPVLDGIALTRAVREDPALRTVPVILLSARAGTEAGVEGLEAGADDYLVKPFSARELQARVRTNLELARLRREAEEQAAQARKMEAIGQLTSGVAHDFNNLLAAVMGSVELAERRVTDERVLRLLHNAHQAAQRGAKLTEQLLAFSRRQRLEARPTDLNGVLSGMADLLHRTLGGTIAVSTRLAAELWPAMADPNRIELAVLNLAVNARDAMPRGGELRIETANVGPGDPRPEALPPGEFVRISVADTGEGMTPEVQARLFEPFFTTKPQGKGTGLGLAQVYGTAKQLRGEVAVESRLDRGTTVTLYLPRATEPAAQAGGAPDEAAAAPGRLRVLLVDDDPQVRASTAALLEEMGHAVAAIGSGPEAVRLLDGATAIDLLLADFAMPGMTGAELCARALAARPGLPVLLMTGYAEAASLPVGAPVLRKPFALAELAHAMGHVLDDAPGRVLPFARARERP</sequence>
<keyword evidence="8" id="KW-0902">Two-component regulatory system</keyword>
<evidence type="ECO:0000256" key="6">
    <source>
        <dbReference type="ARBA" id="ARBA00022777"/>
    </source>
</evidence>
<evidence type="ECO:0000256" key="8">
    <source>
        <dbReference type="ARBA" id="ARBA00023012"/>
    </source>
</evidence>
<proteinExistence type="predicted"/>
<comment type="catalytic activity">
    <reaction evidence="1">
        <text>ATP + protein L-histidine = ADP + protein N-phospho-L-histidine.</text>
        <dbReference type="EC" id="2.7.13.3"/>
    </reaction>
</comment>
<keyword evidence="7" id="KW-0067">ATP-binding</keyword>
<dbReference type="Pfam" id="PF00072">
    <property type="entry name" value="Response_reg"/>
    <property type="match status" value="2"/>
</dbReference>
<dbReference type="InterPro" id="IPR036890">
    <property type="entry name" value="HATPase_C_sf"/>
</dbReference>
<keyword evidence="10" id="KW-0175">Coiled coil</keyword>
<evidence type="ECO:0000256" key="3">
    <source>
        <dbReference type="ARBA" id="ARBA00022553"/>
    </source>
</evidence>
<dbReference type="GO" id="GO:0000155">
    <property type="term" value="F:phosphorelay sensor kinase activity"/>
    <property type="evidence" value="ECO:0007669"/>
    <property type="project" value="InterPro"/>
</dbReference>
<dbReference type="SMART" id="SM00387">
    <property type="entry name" value="HATPase_c"/>
    <property type="match status" value="2"/>
</dbReference>
<dbReference type="InterPro" id="IPR003594">
    <property type="entry name" value="HATPase_dom"/>
</dbReference>
<evidence type="ECO:0000313" key="14">
    <source>
        <dbReference type="EMBL" id="GEP04313.1"/>
    </source>
</evidence>
<feature type="domain" description="Histidine kinase" evidence="12">
    <location>
        <begin position="764"/>
        <end position="983"/>
    </location>
</feature>
<dbReference type="SMART" id="SM00448">
    <property type="entry name" value="REC"/>
    <property type="match status" value="2"/>
</dbReference>
<dbReference type="PRINTS" id="PR00344">
    <property type="entry name" value="BCTRLSENSOR"/>
</dbReference>
<feature type="modified residue" description="4-aspartylphosphate" evidence="9">
    <location>
        <position position="669"/>
    </location>
</feature>
<evidence type="ECO:0000256" key="11">
    <source>
        <dbReference type="SAM" id="MobiDB-lite"/>
    </source>
</evidence>
<feature type="domain" description="Response regulatory" evidence="13">
    <location>
        <begin position="1004"/>
        <end position="1114"/>
    </location>
</feature>
<dbReference type="EMBL" id="BJZU01000043">
    <property type="protein sequence ID" value="GEP04313.1"/>
    <property type="molecule type" value="Genomic_DNA"/>
</dbReference>
<name>A0A512J320_9HYPH</name>
<dbReference type="FunFam" id="1.10.287.130:FF:000045">
    <property type="entry name" value="Two-component system sensor histidine kinase/response regulator"/>
    <property type="match status" value="1"/>
</dbReference>
<dbReference type="CDD" id="cd16922">
    <property type="entry name" value="HATPase_EvgS-ArcB-TorS-like"/>
    <property type="match status" value="1"/>
</dbReference>
<dbReference type="GO" id="GO:0005524">
    <property type="term" value="F:ATP binding"/>
    <property type="evidence" value="ECO:0007669"/>
    <property type="project" value="UniProtKB-KW"/>
</dbReference>
<keyword evidence="4" id="KW-0808">Transferase</keyword>
<dbReference type="PANTHER" id="PTHR43547">
    <property type="entry name" value="TWO-COMPONENT HISTIDINE KINASE"/>
    <property type="match status" value="1"/>
</dbReference>
<dbReference type="Gene3D" id="3.30.565.10">
    <property type="entry name" value="Histidine kinase-like ATPase, C-terminal domain"/>
    <property type="match status" value="2"/>
</dbReference>
<dbReference type="InterPro" id="IPR003661">
    <property type="entry name" value="HisK_dim/P_dom"/>
</dbReference>
<keyword evidence="5" id="KW-0547">Nucleotide-binding</keyword>
<dbReference type="AlphaFoldDB" id="A0A512J320"/>
<feature type="coiled-coil region" evidence="10">
    <location>
        <begin position="731"/>
        <end position="758"/>
    </location>
</feature>
<reference evidence="15" key="4">
    <citation type="submission" date="2023-01" db="EMBL/GenBank/DDBJ databases">
        <title>Draft genome sequence of Methylobacterium oxalidis strain NBRC 107715.</title>
        <authorList>
            <person name="Sun Q."/>
            <person name="Mori K."/>
        </authorList>
    </citation>
    <scope>NUCLEOTIDE SEQUENCE</scope>
    <source>
        <strain evidence="15">NBRC 107715</strain>
    </source>
</reference>
<evidence type="ECO:0000256" key="5">
    <source>
        <dbReference type="ARBA" id="ARBA00022741"/>
    </source>
</evidence>
<organism evidence="14 16">
    <name type="scientific">Methylobacterium oxalidis</name>
    <dbReference type="NCBI Taxonomy" id="944322"/>
    <lineage>
        <taxon>Bacteria</taxon>
        <taxon>Pseudomonadati</taxon>
        <taxon>Pseudomonadota</taxon>
        <taxon>Alphaproteobacteria</taxon>
        <taxon>Hyphomicrobiales</taxon>
        <taxon>Methylobacteriaceae</taxon>
        <taxon>Methylobacterium</taxon>
    </lineage>
</organism>
<evidence type="ECO:0000256" key="4">
    <source>
        <dbReference type="ARBA" id="ARBA00022679"/>
    </source>
</evidence>